<accession>A0AAN6EZ37</accession>
<evidence type="ECO:0000313" key="2">
    <source>
        <dbReference type="EMBL" id="KAJ8994370.1"/>
    </source>
</evidence>
<feature type="compositionally biased region" description="Polar residues" evidence="1">
    <location>
        <begin position="219"/>
        <end position="228"/>
    </location>
</feature>
<dbReference type="Proteomes" id="UP001161757">
    <property type="component" value="Unassembled WGS sequence"/>
</dbReference>
<name>A0AAN6EZ37_EXODE</name>
<dbReference type="AlphaFoldDB" id="A0AAN6EZ37"/>
<proteinExistence type="predicted"/>
<feature type="region of interest" description="Disordered" evidence="1">
    <location>
        <begin position="69"/>
        <end position="302"/>
    </location>
</feature>
<comment type="caution">
    <text evidence="2">The sequence shown here is derived from an EMBL/GenBank/DDBJ whole genome shotgun (WGS) entry which is preliminary data.</text>
</comment>
<feature type="compositionally biased region" description="Basic and acidic residues" evidence="1">
    <location>
        <begin position="207"/>
        <end position="218"/>
    </location>
</feature>
<gene>
    <name evidence="2" type="ORF">HRR80_001089</name>
</gene>
<organism evidence="2 3">
    <name type="scientific">Exophiala dermatitidis</name>
    <name type="common">Black yeast-like fungus</name>
    <name type="synonym">Wangiella dermatitidis</name>
    <dbReference type="NCBI Taxonomy" id="5970"/>
    <lineage>
        <taxon>Eukaryota</taxon>
        <taxon>Fungi</taxon>
        <taxon>Dikarya</taxon>
        <taxon>Ascomycota</taxon>
        <taxon>Pezizomycotina</taxon>
        <taxon>Eurotiomycetes</taxon>
        <taxon>Chaetothyriomycetidae</taxon>
        <taxon>Chaetothyriales</taxon>
        <taxon>Herpotrichiellaceae</taxon>
        <taxon>Exophiala</taxon>
    </lineage>
</organism>
<dbReference type="EMBL" id="JAJGCB010000002">
    <property type="protein sequence ID" value="KAJ8994370.1"/>
    <property type="molecule type" value="Genomic_DNA"/>
</dbReference>
<evidence type="ECO:0000256" key="1">
    <source>
        <dbReference type="SAM" id="MobiDB-lite"/>
    </source>
</evidence>
<evidence type="ECO:0000313" key="3">
    <source>
        <dbReference type="Proteomes" id="UP001161757"/>
    </source>
</evidence>
<protein>
    <submittedName>
        <fullName evidence="2">Uncharacterized protein</fullName>
    </submittedName>
</protein>
<sequence>MSNLLDTTWTVSEKIVLLTNVIQDAGHDVPSLLLQSISERNIQPRWADIPLPAGRSLNACRRVYDEMVRGPPQHPRSFPAVGPPGYPPQHLGPGPGQLRSASEHELQPLSTHRSIQPRPPLATGSPLPSVTNGEFAILRPFPSDPGVERRRKRGRPTKEEVEERGRRLAMTGQTYEPKKRAPKKLRLSGTPGSTAEVRPGSSPGLHAPREHPPERNEEASSVTRGPRQQTEEDDLSQQAAPQSPLDDFGNEKSAGAAESPSDRLLLRSRSGERAQGAVAAPQTKREAQSPGVGREAETGHKV</sequence>
<feature type="compositionally biased region" description="Basic and acidic residues" evidence="1">
    <location>
        <begin position="156"/>
        <end position="166"/>
    </location>
</feature>
<feature type="compositionally biased region" description="Basic and acidic residues" evidence="1">
    <location>
        <begin position="260"/>
        <end position="272"/>
    </location>
</feature>
<reference evidence="2" key="1">
    <citation type="submission" date="2023-01" db="EMBL/GenBank/DDBJ databases">
        <title>Exophiala dermititidis isolated from Cystic Fibrosis Patient.</title>
        <authorList>
            <person name="Kurbessoian T."/>
            <person name="Crocker A."/>
            <person name="Murante D."/>
            <person name="Hogan D.A."/>
            <person name="Stajich J.E."/>
        </authorList>
    </citation>
    <scope>NUCLEOTIDE SEQUENCE</scope>
    <source>
        <strain evidence="2">Ex8</strain>
    </source>
</reference>